<feature type="domain" description="M23ase beta-sheet core" evidence="1">
    <location>
        <begin position="176"/>
        <end position="272"/>
    </location>
</feature>
<dbReference type="Gene3D" id="2.70.70.10">
    <property type="entry name" value="Glucose Permease (Domain IIA)"/>
    <property type="match status" value="1"/>
</dbReference>
<dbReference type="InterPro" id="IPR016047">
    <property type="entry name" value="M23ase_b-sheet_dom"/>
</dbReference>
<dbReference type="FunFam" id="2.70.70.10:FF:000019">
    <property type="entry name" value="M23 family peptidase"/>
    <property type="match status" value="1"/>
</dbReference>
<protein>
    <submittedName>
        <fullName evidence="2">M23 family metallopeptidase</fullName>
    </submittedName>
</protein>
<evidence type="ECO:0000313" key="3">
    <source>
        <dbReference type="Proteomes" id="UP000566813"/>
    </source>
</evidence>
<dbReference type="RefSeq" id="WP_185662835.1">
    <property type="nucleotide sequence ID" value="NZ_JACLAW010000002.1"/>
</dbReference>
<sequence>MRADRRDALALIGGGFAVLSGRAYAQTAPALALTASRLTQGGWARGQASPGLALDLDGAPVRSDPTGLFLIAFDRDAKPAALITGKLDGRPVARLPLTISPRAWQIENVDTPLRPPAVPSEEFQRIRAGEIAQIAEARSHKIQSDGWRQQMIRPVPGRISGRFGAQRIYRGEPGSYHTGLDLAAATGTPILAPADGVVILAAETPFTLEGKLLMIDHGMGLSSALLHCSAHKVKRGDRVAQGQSVAEVGMTGRATGPHLHWGLRWGDARLDPLLFLPEAAM</sequence>
<dbReference type="EMBL" id="JACLAW010000002">
    <property type="protein sequence ID" value="MBC2664599.1"/>
    <property type="molecule type" value="Genomic_DNA"/>
</dbReference>
<accession>A0A7X1FPS8</accession>
<dbReference type="SUPFAM" id="SSF51261">
    <property type="entry name" value="Duplicated hybrid motif"/>
    <property type="match status" value="1"/>
</dbReference>
<dbReference type="Pfam" id="PF01551">
    <property type="entry name" value="Peptidase_M23"/>
    <property type="match status" value="1"/>
</dbReference>
<proteinExistence type="predicted"/>
<dbReference type="GO" id="GO:0004222">
    <property type="term" value="F:metalloendopeptidase activity"/>
    <property type="evidence" value="ECO:0007669"/>
    <property type="project" value="TreeGrafter"/>
</dbReference>
<dbReference type="Proteomes" id="UP000566813">
    <property type="component" value="Unassembled WGS sequence"/>
</dbReference>
<reference evidence="2 3" key="1">
    <citation type="submission" date="2020-08" db="EMBL/GenBank/DDBJ databases">
        <title>The genome sequence of type strain Novosphingobium flavum NBRC 111647.</title>
        <authorList>
            <person name="Liu Y."/>
        </authorList>
    </citation>
    <scope>NUCLEOTIDE SEQUENCE [LARGE SCALE GENOMIC DNA]</scope>
    <source>
        <strain evidence="2 3">NBRC 111647</strain>
    </source>
</reference>
<organism evidence="2 3">
    <name type="scientific">Novosphingobium flavum</name>
    <dbReference type="NCBI Taxonomy" id="1778672"/>
    <lineage>
        <taxon>Bacteria</taxon>
        <taxon>Pseudomonadati</taxon>
        <taxon>Pseudomonadota</taxon>
        <taxon>Alphaproteobacteria</taxon>
        <taxon>Sphingomonadales</taxon>
        <taxon>Sphingomonadaceae</taxon>
        <taxon>Novosphingobium</taxon>
    </lineage>
</organism>
<dbReference type="InterPro" id="IPR050570">
    <property type="entry name" value="Cell_wall_metabolism_enzyme"/>
</dbReference>
<comment type="caution">
    <text evidence="2">The sequence shown here is derived from an EMBL/GenBank/DDBJ whole genome shotgun (WGS) entry which is preliminary data.</text>
</comment>
<dbReference type="PANTHER" id="PTHR21666:SF285">
    <property type="entry name" value="M23 FAMILY METALLOPEPTIDASE"/>
    <property type="match status" value="1"/>
</dbReference>
<dbReference type="InterPro" id="IPR011055">
    <property type="entry name" value="Dup_hybrid_motif"/>
</dbReference>
<gene>
    <name evidence="2" type="ORF">H7F51_03585</name>
</gene>
<dbReference type="PANTHER" id="PTHR21666">
    <property type="entry name" value="PEPTIDASE-RELATED"/>
    <property type="match status" value="1"/>
</dbReference>
<evidence type="ECO:0000313" key="2">
    <source>
        <dbReference type="EMBL" id="MBC2664599.1"/>
    </source>
</evidence>
<name>A0A7X1FPS8_9SPHN</name>
<keyword evidence="3" id="KW-1185">Reference proteome</keyword>
<evidence type="ECO:0000259" key="1">
    <source>
        <dbReference type="Pfam" id="PF01551"/>
    </source>
</evidence>
<dbReference type="AlphaFoldDB" id="A0A7X1FPS8"/>
<dbReference type="CDD" id="cd12797">
    <property type="entry name" value="M23_peptidase"/>
    <property type="match status" value="1"/>
</dbReference>